<proteinExistence type="inferred from homology"/>
<dbReference type="GO" id="GO:0004177">
    <property type="term" value="F:aminopeptidase activity"/>
    <property type="evidence" value="ECO:0007669"/>
    <property type="project" value="UniProtKB-KW"/>
</dbReference>
<evidence type="ECO:0000313" key="11">
    <source>
        <dbReference type="EMBL" id="MFC5863886.1"/>
    </source>
</evidence>
<reference evidence="12" key="1">
    <citation type="journal article" date="2019" name="Int. J. Syst. Evol. Microbiol.">
        <title>The Global Catalogue of Microorganisms (GCM) 10K type strain sequencing project: providing services to taxonomists for standard genome sequencing and annotation.</title>
        <authorList>
            <consortium name="The Broad Institute Genomics Platform"/>
            <consortium name="The Broad Institute Genome Sequencing Center for Infectious Disease"/>
            <person name="Wu L."/>
            <person name="Ma J."/>
        </authorList>
    </citation>
    <scope>NUCLEOTIDE SEQUENCE [LARGE SCALE GENOMIC DNA]</scope>
    <source>
        <strain evidence="12">JCM 4087</strain>
    </source>
</reference>
<dbReference type="SUPFAM" id="SSF53092">
    <property type="entry name" value="Creatinase/prolidase N-terminal domain"/>
    <property type="match status" value="1"/>
</dbReference>
<accession>A0ABW1EHW1</accession>
<feature type="domain" description="Aminopeptidase P N-terminal" evidence="10">
    <location>
        <begin position="31"/>
        <end position="176"/>
    </location>
</feature>
<dbReference type="InterPro" id="IPR007865">
    <property type="entry name" value="Aminopep_P_N"/>
</dbReference>
<sequence>MPRALRFLSSPLLLIFFVTLGISSLHALEKQPATTYHARRVALAAKLNGGAAILFAAEEPLLDFMPYRQDEDFYYLTGWNEPGAALLIVSESQGNASASIAPRKYREVLFLPTRNLRMEKYTGIKLDAATPGAAQTAGVDEVQPMTALPELLNEYVSKDRNLAYKLWTQPLAPQSQPVVSWLATTLGNGAAPATHDVTGLTAELRIIKDEGELALLKKAADASIAAQLTMMRATRPGVTERAIAGKILATLMENGCERPSYAPIVGTGINSTTLHYSENSATLKDGDIMVVDAAGEYSMYASDLTRTVPVNGHFTPRQREIYDVVLGAQRAAIAAFVADKSTINDPRHLDPNSLDTAAWNYINTHGKGLHGELLSDYWIHGLGHMVGINVHDPANYPAVLKPGMVFTIEPGVYIPEEKIGVRIEDTFVVGQDGKLIDLAANLPHTADEVEAAMKSK</sequence>
<keyword evidence="12" id="KW-1185">Reference proteome</keyword>
<dbReference type="EC" id="3.4.11.9" evidence="4"/>
<dbReference type="SUPFAM" id="SSF55920">
    <property type="entry name" value="Creatinase/aminopeptidase"/>
    <property type="match status" value="1"/>
</dbReference>
<evidence type="ECO:0000256" key="8">
    <source>
        <dbReference type="ARBA" id="ARBA00023049"/>
    </source>
</evidence>
<comment type="catalytic activity">
    <reaction evidence="1">
        <text>Release of any N-terminal amino acid, including proline, that is linked to proline, even from a dipeptide or tripeptide.</text>
        <dbReference type="EC" id="3.4.11.9"/>
    </reaction>
</comment>
<evidence type="ECO:0000256" key="1">
    <source>
        <dbReference type="ARBA" id="ARBA00001424"/>
    </source>
</evidence>
<keyword evidence="8" id="KW-0482">Metalloprotease</keyword>
<evidence type="ECO:0000313" key="12">
    <source>
        <dbReference type="Proteomes" id="UP001596091"/>
    </source>
</evidence>
<keyword evidence="5" id="KW-0645">Protease</keyword>
<evidence type="ECO:0000256" key="2">
    <source>
        <dbReference type="ARBA" id="ARBA00001936"/>
    </source>
</evidence>
<evidence type="ECO:0000256" key="4">
    <source>
        <dbReference type="ARBA" id="ARBA00012574"/>
    </source>
</evidence>
<evidence type="ECO:0000256" key="6">
    <source>
        <dbReference type="ARBA" id="ARBA00022723"/>
    </source>
</evidence>
<dbReference type="RefSeq" id="WP_263342235.1">
    <property type="nucleotide sequence ID" value="NZ_JAGSYH010000010.1"/>
</dbReference>
<comment type="cofactor">
    <cofactor evidence="2">
        <name>Mn(2+)</name>
        <dbReference type="ChEBI" id="CHEBI:29035"/>
    </cofactor>
</comment>
<dbReference type="InterPro" id="IPR029149">
    <property type="entry name" value="Creatin/AminoP/Spt16_N"/>
</dbReference>
<dbReference type="Gene3D" id="3.40.350.10">
    <property type="entry name" value="Creatinase/prolidase N-terminal domain"/>
    <property type="match status" value="1"/>
</dbReference>
<dbReference type="PRINTS" id="PR00599">
    <property type="entry name" value="MAPEPTIDASE"/>
</dbReference>
<evidence type="ECO:0000256" key="9">
    <source>
        <dbReference type="ARBA" id="ARBA00023211"/>
    </source>
</evidence>
<keyword evidence="6" id="KW-0479">Metal-binding</keyword>
<evidence type="ECO:0000256" key="3">
    <source>
        <dbReference type="ARBA" id="ARBA00008766"/>
    </source>
</evidence>
<dbReference type="Gene3D" id="3.90.230.10">
    <property type="entry name" value="Creatinase/methionine aminopeptidase superfamily"/>
    <property type="match status" value="1"/>
</dbReference>
<comment type="caution">
    <text evidence="11">The sequence shown here is derived from an EMBL/GenBank/DDBJ whole genome shotgun (WGS) entry which is preliminary data.</text>
</comment>
<dbReference type="SMART" id="SM01011">
    <property type="entry name" value="AMP_N"/>
    <property type="match status" value="1"/>
</dbReference>
<dbReference type="InterPro" id="IPR052433">
    <property type="entry name" value="X-Pro_dipept-like"/>
</dbReference>
<dbReference type="PROSITE" id="PS00491">
    <property type="entry name" value="PROLINE_PEPTIDASE"/>
    <property type="match status" value="1"/>
</dbReference>
<comment type="similarity">
    <text evidence="3">Belongs to the peptidase M24B family.</text>
</comment>
<dbReference type="Pfam" id="PF05195">
    <property type="entry name" value="AMP_N"/>
    <property type="match status" value="1"/>
</dbReference>
<keyword evidence="11" id="KW-0031">Aminopeptidase</keyword>
<dbReference type="EMBL" id="JBHSPH010000007">
    <property type="protein sequence ID" value="MFC5863886.1"/>
    <property type="molecule type" value="Genomic_DNA"/>
</dbReference>
<name>A0ABW1EHW1_9BACT</name>
<dbReference type="InterPro" id="IPR000994">
    <property type="entry name" value="Pept_M24"/>
</dbReference>
<protein>
    <recommendedName>
        <fullName evidence="4">Xaa-Pro aminopeptidase</fullName>
        <ecNumber evidence="4">3.4.11.9</ecNumber>
    </recommendedName>
</protein>
<dbReference type="Pfam" id="PF00557">
    <property type="entry name" value="Peptidase_M24"/>
    <property type="match status" value="1"/>
</dbReference>
<organism evidence="11 12">
    <name type="scientific">Acidicapsa dinghuensis</name>
    <dbReference type="NCBI Taxonomy" id="2218256"/>
    <lineage>
        <taxon>Bacteria</taxon>
        <taxon>Pseudomonadati</taxon>
        <taxon>Acidobacteriota</taxon>
        <taxon>Terriglobia</taxon>
        <taxon>Terriglobales</taxon>
        <taxon>Acidobacteriaceae</taxon>
        <taxon>Acidicapsa</taxon>
    </lineage>
</organism>
<evidence type="ECO:0000256" key="5">
    <source>
        <dbReference type="ARBA" id="ARBA00022670"/>
    </source>
</evidence>
<keyword evidence="7" id="KW-0378">Hydrolase</keyword>
<dbReference type="Proteomes" id="UP001596091">
    <property type="component" value="Unassembled WGS sequence"/>
</dbReference>
<dbReference type="InterPro" id="IPR001714">
    <property type="entry name" value="Pept_M24_MAP"/>
</dbReference>
<dbReference type="PANTHER" id="PTHR43226">
    <property type="entry name" value="XAA-PRO AMINOPEPTIDASE 3"/>
    <property type="match status" value="1"/>
</dbReference>
<dbReference type="PANTHER" id="PTHR43226:SF4">
    <property type="entry name" value="XAA-PRO AMINOPEPTIDASE 3"/>
    <property type="match status" value="1"/>
</dbReference>
<gene>
    <name evidence="11" type="ORF">ACFPT7_16375</name>
</gene>
<keyword evidence="9" id="KW-0464">Manganese</keyword>
<evidence type="ECO:0000256" key="7">
    <source>
        <dbReference type="ARBA" id="ARBA00022801"/>
    </source>
</evidence>
<dbReference type="InterPro" id="IPR001131">
    <property type="entry name" value="Peptidase_M24B_aminopep-P_CS"/>
</dbReference>
<evidence type="ECO:0000259" key="10">
    <source>
        <dbReference type="SMART" id="SM01011"/>
    </source>
</evidence>
<dbReference type="InterPro" id="IPR036005">
    <property type="entry name" value="Creatinase/aminopeptidase-like"/>
</dbReference>